<dbReference type="EMBL" id="JAMOIM010000010">
    <property type="protein sequence ID" value="MCW6509515.1"/>
    <property type="molecule type" value="Genomic_DNA"/>
</dbReference>
<evidence type="ECO:0000313" key="1">
    <source>
        <dbReference type="EMBL" id="MCW6509515.1"/>
    </source>
</evidence>
<protein>
    <submittedName>
        <fullName evidence="1">DUF1203 domain-containing protein</fullName>
    </submittedName>
</protein>
<keyword evidence="2" id="KW-1185">Reference proteome</keyword>
<comment type="caution">
    <text evidence="1">The sequence shown here is derived from an EMBL/GenBank/DDBJ whole genome shotgun (WGS) entry which is preliminary data.</text>
</comment>
<accession>A0AA42CNM0</accession>
<dbReference type="Proteomes" id="UP001165667">
    <property type="component" value="Unassembled WGS sequence"/>
</dbReference>
<dbReference type="AlphaFoldDB" id="A0AA42CNM0"/>
<dbReference type="InterPro" id="IPR009593">
    <property type="entry name" value="DUF1203"/>
</dbReference>
<dbReference type="Pfam" id="PF06718">
    <property type="entry name" value="DUF1203"/>
    <property type="match status" value="1"/>
</dbReference>
<evidence type="ECO:0000313" key="2">
    <source>
        <dbReference type="Proteomes" id="UP001165667"/>
    </source>
</evidence>
<proteinExistence type="predicted"/>
<sequence>MLLLNTTHQPADSPYRASHAIFAREGATVPFDQVNVVPEVLRSRLVWPWGLDEAGMMMDADIAAGDDLVPCMERLLADSRIRYLQAHYAKAGCYAAGIVRA</sequence>
<reference evidence="1" key="1">
    <citation type="submission" date="2022-05" db="EMBL/GenBank/DDBJ databases">
        <authorList>
            <person name="Pankratov T."/>
        </authorList>
    </citation>
    <scope>NUCLEOTIDE SEQUENCE</scope>
    <source>
        <strain evidence="1">BP6-180914</strain>
    </source>
</reference>
<name>A0AA42CNM0_9HYPH</name>
<gene>
    <name evidence="1" type="ORF">M8523_15955</name>
</gene>
<organism evidence="1 2">
    <name type="scientific">Lichenifustis flavocetrariae</name>
    <dbReference type="NCBI Taxonomy" id="2949735"/>
    <lineage>
        <taxon>Bacteria</taxon>
        <taxon>Pseudomonadati</taxon>
        <taxon>Pseudomonadota</taxon>
        <taxon>Alphaproteobacteria</taxon>
        <taxon>Hyphomicrobiales</taxon>
        <taxon>Lichenihabitantaceae</taxon>
        <taxon>Lichenifustis</taxon>
    </lineage>
</organism>